<comment type="subcellular location">
    <subcellularLocation>
        <location evidence="1">Secreted</location>
    </subcellularLocation>
</comment>
<evidence type="ECO:0000256" key="3">
    <source>
        <dbReference type="ARBA" id="ARBA00022525"/>
    </source>
</evidence>
<accession>A0A8B7ZDL4</accession>
<keyword evidence="5" id="KW-0732">Signal</keyword>
<proteinExistence type="inferred from homology"/>
<keyword evidence="3" id="KW-0964">Secreted</keyword>
<dbReference type="GO" id="GO:0016042">
    <property type="term" value="P:lipid catabolic process"/>
    <property type="evidence" value="ECO:0007669"/>
    <property type="project" value="TreeGrafter"/>
</dbReference>
<protein>
    <submittedName>
        <fullName evidence="8">Pancreatic lipase-related protein 2-like</fullName>
    </submittedName>
</protein>
<dbReference type="InterPro" id="IPR033906">
    <property type="entry name" value="Lipase_N"/>
</dbReference>
<dbReference type="InterPro" id="IPR000734">
    <property type="entry name" value="TAG_lipase"/>
</dbReference>
<name>A0A8B7ZDL4_ACAPL</name>
<evidence type="ECO:0000256" key="1">
    <source>
        <dbReference type="ARBA" id="ARBA00004613"/>
    </source>
</evidence>
<feature type="signal peptide" evidence="5">
    <location>
        <begin position="1"/>
        <end position="25"/>
    </location>
</feature>
<evidence type="ECO:0000313" key="8">
    <source>
        <dbReference type="RefSeq" id="XP_022103763.1"/>
    </source>
</evidence>
<dbReference type="Proteomes" id="UP000694845">
    <property type="component" value="Unplaced"/>
</dbReference>
<dbReference type="InterPro" id="IPR029058">
    <property type="entry name" value="AB_hydrolase_fold"/>
</dbReference>
<feature type="domain" description="Lipase" evidence="6">
    <location>
        <begin position="50"/>
        <end position="324"/>
    </location>
</feature>
<keyword evidence="7" id="KW-1185">Reference proteome</keyword>
<evidence type="ECO:0000256" key="2">
    <source>
        <dbReference type="ARBA" id="ARBA00010701"/>
    </source>
</evidence>
<dbReference type="PANTHER" id="PTHR11610">
    <property type="entry name" value="LIPASE"/>
    <property type="match status" value="1"/>
</dbReference>
<evidence type="ECO:0000259" key="6">
    <source>
        <dbReference type="Pfam" id="PF00151"/>
    </source>
</evidence>
<dbReference type="AlphaFoldDB" id="A0A8B7ZDL4"/>
<dbReference type="KEGG" id="aplc:110986306"/>
<dbReference type="OMA" id="HAINRPI"/>
<dbReference type="Pfam" id="PF00151">
    <property type="entry name" value="Lipase"/>
    <property type="match status" value="1"/>
</dbReference>
<dbReference type="RefSeq" id="XP_022103763.1">
    <property type="nucleotide sequence ID" value="XM_022248071.1"/>
</dbReference>
<dbReference type="CDD" id="cd00707">
    <property type="entry name" value="Pancreat_lipase_like"/>
    <property type="match status" value="1"/>
</dbReference>
<evidence type="ECO:0000256" key="4">
    <source>
        <dbReference type="RuleBase" id="RU004262"/>
    </source>
</evidence>
<reference evidence="8" key="1">
    <citation type="submission" date="2025-08" db="UniProtKB">
        <authorList>
            <consortium name="RefSeq"/>
        </authorList>
    </citation>
    <scope>IDENTIFICATION</scope>
</reference>
<dbReference type="PRINTS" id="PR00821">
    <property type="entry name" value="TAGLIPASE"/>
</dbReference>
<dbReference type="InterPro" id="IPR013818">
    <property type="entry name" value="Lipase"/>
</dbReference>
<evidence type="ECO:0000313" key="7">
    <source>
        <dbReference type="Proteomes" id="UP000694845"/>
    </source>
</evidence>
<evidence type="ECO:0000256" key="5">
    <source>
        <dbReference type="SAM" id="SignalP"/>
    </source>
</evidence>
<dbReference type="GeneID" id="110986306"/>
<comment type="similarity">
    <text evidence="2 4">Belongs to the AB hydrolase superfamily. Lipase family.</text>
</comment>
<sequence length="339" mass="37915">MSELPSHLVTTLLLIGLVCIEDAYAEVCFQGGSGASSDLCFFNNLECWVEDPERYPWEPSKQDNHFFLYTRNNADSVELKWDDASSLGAFDAQRRTVVVAHGFTSSLHDDYFIGIREAILSQFDVNVIMVDWRKAAAGLHNYLQCRVNSRLVGRQLGILLKLLHEHRSLDYADVHIVGHSLGAHLAGFAGKYLEGQIGRITGLDPAKPGFKDHTDLPDCILDKSDAQFVDVIHSDRGHSIYGLQTAIGHQDFYPNNKEFNQIGCNYFNTLTGCAHMRAIDFFIASVEHLRNPSEDCNYQTEPCDGSDCPSSGCPKMGIEASPTGEEPETYCFKTECYKW</sequence>
<dbReference type="GO" id="GO:0016298">
    <property type="term" value="F:lipase activity"/>
    <property type="evidence" value="ECO:0007669"/>
    <property type="project" value="InterPro"/>
</dbReference>
<dbReference type="OrthoDB" id="199913at2759"/>
<dbReference type="Gene3D" id="3.40.50.1820">
    <property type="entry name" value="alpha/beta hydrolase"/>
    <property type="match status" value="1"/>
</dbReference>
<organism evidence="7 8">
    <name type="scientific">Acanthaster planci</name>
    <name type="common">Crown-of-thorns starfish</name>
    <dbReference type="NCBI Taxonomy" id="133434"/>
    <lineage>
        <taxon>Eukaryota</taxon>
        <taxon>Metazoa</taxon>
        <taxon>Echinodermata</taxon>
        <taxon>Eleutherozoa</taxon>
        <taxon>Asterozoa</taxon>
        <taxon>Asteroidea</taxon>
        <taxon>Valvatacea</taxon>
        <taxon>Valvatida</taxon>
        <taxon>Acanthasteridae</taxon>
        <taxon>Acanthaster</taxon>
    </lineage>
</organism>
<dbReference type="SUPFAM" id="SSF53474">
    <property type="entry name" value="alpha/beta-Hydrolases"/>
    <property type="match status" value="1"/>
</dbReference>
<dbReference type="PANTHER" id="PTHR11610:SF178">
    <property type="entry name" value="LIPASE MEMBER H-A-LIKE PROTEIN"/>
    <property type="match status" value="1"/>
</dbReference>
<gene>
    <name evidence="8" type="primary">LOC110986306</name>
</gene>
<dbReference type="GO" id="GO:0005615">
    <property type="term" value="C:extracellular space"/>
    <property type="evidence" value="ECO:0007669"/>
    <property type="project" value="TreeGrafter"/>
</dbReference>
<feature type="chain" id="PRO_5034083989" evidence="5">
    <location>
        <begin position="26"/>
        <end position="339"/>
    </location>
</feature>